<reference evidence="1 2" key="1">
    <citation type="submission" date="2017-11" db="EMBL/GenBank/DDBJ databases">
        <title>Complete genome of a free-living desiccation-tolerant cyanobacterium and its photosynthetic adaptation to extreme terrestrial habitat.</title>
        <authorList>
            <person name="Shang J."/>
        </authorList>
    </citation>
    <scope>NUCLEOTIDE SEQUENCE [LARGE SCALE GENOMIC DNA]</scope>
    <source>
        <strain evidence="1 2">CCNUN1</strain>
    </source>
</reference>
<organism evidence="1 2">
    <name type="scientific">Nostoc flagelliforme CCNUN1</name>
    <dbReference type="NCBI Taxonomy" id="2038116"/>
    <lineage>
        <taxon>Bacteria</taxon>
        <taxon>Bacillati</taxon>
        <taxon>Cyanobacteriota</taxon>
        <taxon>Cyanophyceae</taxon>
        <taxon>Nostocales</taxon>
        <taxon>Nostocaceae</taxon>
        <taxon>Nostoc</taxon>
    </lineage>
</organism>
<proteinExistence type="predicted"/>
<dbReference type="AlphaFoldDB" id="A0A2K8SSA1"/>
<gene>
    <name evidence="1" type="ORF">COO91_04158</name>
</gene>
<dbReference type="EMBL" id="CP024785">
    <property type="protein sequence ID" value="AUB38193.1"/>
    <property type="molecule type" value="Genomic_DNA"/>
</dbReference>
<dbReference type="KEGG" id="nfl:COO91_04158"/>
<sequence length="59" mass="6761">MTGGQSNQPKKSINHKLLKSKTKVAVSTIYFDIFYKLGSLHFLELSIYQQQTDVIDIED</sequence>
<evidence type="ECO:0000313" key="2">
    <source>
        <dbReference type="Proteomes" id="UP000232003"/>
    </source>
</evidence>
<keyword evidence="2" id="KW-1185">Reference proteome</keyword>
<evidence type="ECO:0000313" key="1">
    <source>
        <dbReference type="EMBL" id="AUB38193.1"/>
    </source>
</evidence>
<protein>
    <submittedName>
        <fullName evidence="1">Uncharacterized protein</fullName>
    </submittedName>
</protein>
<accession>A0A2K8SSA1</accession>
<dbReference type="Proteomes" id="UP000232003">
    <property type="component" value="Chromosome"/>
</dbReference>
<name>A0A2K8SSA1_9NOSO</name>